<gene>
    <name evidence="19" type="primary">q3037.13</name>
</gene>
<dbReference type="GO" id="GO:0046872">
    <property type="term" value="F:metal ion binding"/>
    <property type="evidence" value="ECO:0007669"/>
    <property type="project" value="UniProtKB-UniRule"/>
</dbReference>
<evidence type="ECO:0000256" key="2">
    <source>
        <dbReference type="ARBA" id="ARBA00006873"/>
    </source>
</evidence>
<feature type="binding site" evidence="14">
    <location>
        <position position="107"/>
    </location>
    <ligand>
        <name>Ca(2+)</name>
        <dbReference type="ChEBI" id="CHEBI:29108"/>
        <label>1</label>
    </ligand>
</feature>
<dbReference type="GO" id="GO:0006979">
    <property type="term" value="P:response to oxidative stress"/>
    <property type="evidence" value="ECO:0007669"/>
    <property type="project" value="UniProtKB-UniRule"/>
</dbReference>
<dbReference type="FunFam" id="1.10.420.10:FF:000001">
    <property type="entry name" value="Peroxidase"/>
    <property type="match status" value="1"/>
</dbReference>
<dbReference type="SUPFAM" id="SSF48113">
    <property type="entry name" value="Heme-dependent peroxidases"/>
    <property type="match status" value="1"/>
</dbReference>
<dbReference type="Gene3D" id="1.10.420.10">
    <property type="entry name" value="Peroxidase, domain 2"/>
    <property type="match status" value="1"/>
</dbReference>
<evidence type="ECO:0000256" key="3">
    <source>
        <dbReference type="ARBA" id="ARBA00022559"/>
    </source>
</evidence>
<evidence type="ECO:0000256" key="9">
    <source>
        <dbReference type="ARBA" id="ARBA00023157"/>
    </source>
</evidence>
<dbReference type="Gene3D" id="1.10.520.10">
    <property type="match status" value="2"/>
</dbReference>
<dbReference type="PROSITE" id="PS00436">
    <property type="entry name" value="PEROXIDASE_2"/>
    <property type="match status" value="1"/>
</dbReference>
<feature type="disulfide bond" evidence="16">
    <location>
        <begin position="155"/>
        <end position="345"/>
    </location>
</feature>
<dbReference type="InterPro" id="IPR033905">
    <property type="entry name" value="Secretory_peroxidase"/>
</dbReference>
<comment type="cofactor">
    <cofactor evidence="14 17">
        <name>Ca(2+)</name>
        <dbReference type="ChEBI" id="CHEBI:29108"/>
    </cofactor>
    <text evidence="14 17">Binds 2 calcium ions per subunit.</text>
</comment>
<feature type="binding site" evidence="14">
    <location>
        <position position="121"/>
    </location>
    <ligand>
        <name>Ca(2+)</name>
        <dbReference type="ChEBI" id="CHEBI:29108"/>
        <label>1</label>
    </ligand>
</feature>
<feature type="disulfide bond" evidence="16">
    <location>
        <begin position="40"/>
        <end position="149"/>
    </location>
</feature>
<dbReference type="GO" id="GO:0005576">
    <property type="term" value="C:extracellular region"/>
    <property type="evidence" value="ECO:0007669"/>
    <property type="project" value="UniProtKB-SubCell"/>
</dbReference>
<proteinExistence type="inferred from homology"/>
<comment type="similarity">
    <text evidence="2">Belongs to the peroxidase family. Ascorbate peroxidase subfamily.</text>
</comment>
<feature type="binding site" description="axial binding residue" evidence="14">
    <location>
        <position position="229"/>
    </location>
    <ligand>
        <name>heme b</name>
        <dbReference type="ChEBI" id="CHEBI:60344"/>
    </ligand>
    <ligandPart>
        <name>Fe</name>
        <dbReference type="ChEBI" id="CHEBI:18248"/>
    </ligandPart>
</feature>
<keyword evidence="5 14" id="KW-0479">Metal-binding</keyword>
<sequence length="365" mass="39142">MAAARRLPVLELVSFVAVFLISSPTAAAAELSVDFHAASCPSLEAIVSSSVQAALQQEIALAAGLLRIFFHDCLPQARTQEHTPIFARTYEQQCCTQLNMLHMHVQGCDASVYLRGGSNSEQGMGPNLTLQPRALQLVDDIRARVHAACGPTVSCADISALATRDAVVVSGGPSYAVSLGQKDSLAPAPVRLVNQLPGPGTSSVQALLDKFGSKGLREAADLVALSGAHTVGRAHCDFFRDRAARQDDTFSKKLAVNCTKDPNRLQNLDVVTPDAFDNAYYVALTRKQGVFTSDMALIKDRITAPIVRQFAADKAAFFTQFAKSMVKLSQVPRTDRNVGEIRRSCFRTNGPRLVDLATGDEAASP</sequence>
<accession>Q9ST84</accession>
<dbReference type="InterPro" id="IPR002016">
    <property type="entry name" value="Haem_peroxidase"/>
</dbReference>
<feature type="binding site" evidence="13">
    <location>
        <position position="197"/>
    </location>
    <ligand>
        <name>substrate</name>
    </ligand>
</feature>
<feature type="binding site" evidence="14">
    <location>
        <position position="105"/>
    </location>
    <ligand>
        <name>Ca(2+)</name>
        <dbReference type="ChEBI" id="CHEBI:29108"/>
        <label>1</label>
    </ligand>
</feature>
<feature type="active site" description="Proton acceptor" evidence="12">
    <location>
        <position position="71"/>
    </location>
</feature>
<evidence type="ECO:0000256" key="5">
    <source>
        <dbReference type="ARBA" id="ARBA00022723"/>
    </source>
</evidence>
<dbReference type="PROSITE" id="PS50873">
    <property type="entry name" value="PEROXIDASE_4"/>
    <property type="match status" value="1"/>
</dbReference>
<keyword evidence="3 17" id="KW-0575">Peroxidase</keyword>
<comment type="cofactor">
    <cofactor evidence="14 17">
        <name>heme b</name>
        <dbReference type="ChEBI" id="CHEBI:60344"/>
    </cofactor>
    <text evidence="14 17">Binds 1 heme b (iron(II)-protoporphyrin IX) group per subunit.</text>
</comment>
<keyword evidence="7 17" id="KW-0560">Oxidoreductase</keyword>
<feature type="binding site" evidence="14">
    <location>
        <position position="72"/>
    </location>
    <ligand>
        <name>Ca(2+)</name>
        <dbReference type="ChEBI" id="CHEBI:29108"/>
        <label>1</label>
    </ligand>
</feature>
<evidence type="ECO:0000313" key="19">
    <source>
        <dbReference type="EMBL" id="CAB53486.1"/>
    </source>
</evidence>
<evidence type="ECO:0000256" key="17">
    <source>
        <dbReference type="RuleBase" id="RU362060"/>
    </source>
</evidence>
<evidence type="ECO:0000256" key="10">
    <source>
        <dbReference type="ARBA" id="ARBA00023283"/>
    </source>
</evidence>
<evidence type="ECO:0000256" key="15">
    <source>
        <dbReference type="PIRSR" id="PIRSR600823-4"/>
    </source>
</evidence>
<dbReference type="CDD" id="cd00693">
    <property type="entry name" value="secretory_peroxidase"/>
    <property type="match status" value="1"/>
</dbReference>
<dbReference type="GO" id="GO:0042744">
    <property type="term" value="P:hydrogen peroxide catabolic process"/>
    <property type="evidence" value="ECO:0007669"/>
    <property type="project" value="UniProtKB-KW"/>
</dbReference>
<keyword evidence="6 14" id="KW-0106">Calcium</keyword>
<dbReference type="GO" id="GO:0140825">
    <property type="term" value="F:lactoperoxidase activity"/>
    <property type="evidence" value="ECO:0007669"/>
    <property type="project" value="UniProtKB-EC"/>
</dbReference>
<evidence type="ECO:0000259" key="18">
    <source>
        <dbReference type="PROSITE" id="PS50873"/>
    </source>
</evidence>
<dbReference type="PROSITE" id="PS00435">
    <property type="entry name" value="PEROXIDASE_1"/>
    <property type="match status" value="1"/>
</dbReference>
<keyword evidence="9 16" id="KW-1015">Disulfide bond</keyword>
<dbReference type="Pfam" id="PF00141">
    <property type="entry name" value="peroxidase"/>
    <property type="match status" value="1"/>
</dbReference>
<evidence type="ECO:0000256" key="1">
    <source>
        <dbReference type="ARBA" id="ARBA00000189"/>
    </source>
</evidence>
<feature type="binding site" evidence="14">
    <location>
        <position position="111"/>
    </location>
    <ligand>
        <name>Ca(2+)</name>
        <dbReference type="ChEBI" id="CHEBI:29108"/>
        <label>1</label>
    </ligand>
</feature>
<evidence type="ECO:0000256" key="6">
    <source>
        <dbReference type="ARBA" id="ARBA00022837"/>
    </source>
</evidence>
<keyword evidence="11 17" id="KW-0376">Hydrogen peroxide</keyword>
<dbReference type="EMBL" id="AJ245900">
    <property type="protein sequence ID" value="CAB53486.1"/>
    <property type="molecule type" value="Genomic_DNA"/>
</dbReference>
<comment type="catalytic activity">
    <reaction evidence="1 17">
        <text>2 a phenolic donor + H2O2 = 2 a phenolic radical donor + 2 H2O</text>
        <dbReference type="Rhea" id="RHEA:56136"/>
        <dbReference type="ChEBI" id="CHEBI:15377"/>
        <dbReference type="ChEBI" id="CHEBI:16240"/>
        <dbReference type="ChEBI" id="CHEBI:139520"/>
        <dbReference type="ChEBI" id="CHEBI:139521"/>
        <dbReference type="EC" id="1.11.1.7"/>
    </reaction>
</comment>
<comment type="similarity">
    <text evidence="17">Belongs to the peroxidase family. Classical plant (class III) peroxidase subfamily.</text>
</comment>
<keyword evidence="4 17" id="KW-0349">Heme</keyword>
<dbReference type="AlphaFoldDB" id="Q9ST84"/>
<feature type="chain" id="PRO_5005144904" description="Peroxidase" evidence="17">
    <location>
        <begin position="29"/>
        <end position="365"/>
    </location>
</feature>
<feature type="domain" description="Plant heme peroxidase family profile" evidence="18">
    <location>
        <begin position="30"/>
        <end position="349"/>
    </location>
</feature>
<dbReference type="PRINTS" id="PR00461">
    <property type="entry name" value="PLPEROXIDASE"/>
</dbReference>
<dbReference type="EC" id="1.11.1.7" evidence="17"/>
<feature type="site" description="Transition state stabilizer" evidence="15">
    <location>
        <position position="67"/>
    </location>
</feature>
<name>Q9ST84_ORYSA</name>
<evidence type="ECO:0000256" key="13">
    <source>
        <dbReference type="PIRSR" id="PIRSR600823-2"/>
    </source>
</evidence>
<evidence type="ECO:0000256" key="4">
    <source>
        <dbReference type="ARBA" id="ARBA00022617"/>
    </source>
</evidence>
<dbReference type="PANTHER" id="PTHR31517:SF51">
    <property type="entry name" value="PEROXIDASE 55"/>
    <property type="match status" value="1"/>
</dbReference>
<evidence type="ECO:0000256" key="12">
    <source>
        <dbReference type="PIRSR" id="PIRSR600823-1"/>
    </source>
</evidence>
<keyword evidence="17" id="KW-0964">Secreted</keyword>
<dbReference type="InterPro" id="IPR019794">
    <property type="entry name" value="Peroxidases_AS"/>
</dbReference>
<feature type="binding site" evidence="14">
    <location>
        <position position="230"/>
    </location>
    <ligand>
        <name>Ca(2+)</name>
        <dbReference type="ChEBI" id="CHEBI:29108"/>
        <label>2</label>
    </ligand>
</feature>
<evidence type="ECO:0000256" key="8">
    <source>
        <dbReference type="ARBA" id="ARBA00023004"/>
    </source>
</evidence>
<keyword evidence="17" id="KW-0732">Signal</keyword>
<dbReference type="InterPro" id="IPR019793">
    <property type="entry name" value="Peroxidases_heam-ligand_BS"/>
</dbReference>
<feature type="binding site" evidence="14">
    <location>
        <position position="269"/>
    </location>
    <ligand>
        <name>Ca(2+)</name>
        <dbReference type="ChEBI" id="CHEBI:29108"/>
        <label>2</label>
    </ligand>
</feature>
<keyword evidence="8 14" id="KW-0408">Iron</keyword>
<protein>
    <recommendedName>
        <fullName evidence="17">Peroxidase</fullName>
        <ecNumber evidence="17">1.11.1.7</ecNumber>
    </recommendedName>
</protein>
<evidence type="ECO:0000256" key="14">
    <source>
        <dbReference type="PIRSR" id="PIRSR600823-3"/>
    </source>
</evidence>
<feature type="disulfide bond" evidence="16">
    <location>
        <begin position="236"/>
        <end position="258"/>
    </location>
</feature>
<feature type="binding site" evidence="14">
    <location>
        <position position="272"/>
    </location>
    <ligand>
        <name>Ca(2+)</name>
        <dbReference type="ChEBI" id="CHEBI:29108"/>
        <label>2</label>
    </ligand>
</feature>
<feature type="signal peptide" evidence="17">
    <location>
        <begin position="1"/>
        <end position="28"/>
    </location>
</feature>
<reference evidence="19" key="1">
    <citation type="submission" date="1999-08" db="EMBL/GenBank/DDBJ databases">
        <title>Oryza sativa chromosome 4 BAC q3037-207F1 genomic sequence.</title>
        <authorList>
            <person name="Hong G."/>
            <person name="Chen Z."/>
        </authorList>
    </citation>
    <scope>NUCLEOTIDE SEQUENCE</scope>
    <source>
        <strain evidence="19">DNA</strain>
    </source>
</reference>
<keyword evidence="10" id="KW-0873">Pyrrolidone carboxylic acid</keyword>
<organism evidence="19">
    <name type="scientific">Oryza sativa</name>
    <name type="common">Rice</name>
    <dbReference type="NCBI Taxonomy" id="4530"/>
    <lineage>
        <taxon>Eukaryota</taxon>
        <taxon>Viridiplantae</taxon>
        <taxon>Streptophyta</taxon>
        <taxon>Embryophyta</taxon>
        <taxon>Tracheophyta</taxon>
        <taxon>Spermatophyta</taxon>
        <taxon>Magnoliopsida</taxon>
        <taxon>Liliopsida</taxon>
        <taxon>Poales</taxon>
        <taxon>Poaceae</taxon>
        <taxon>BOP clade</taxon>
        <taxon>Oryzoideae</taxon>
        <taxon>Oryzeae</taxon>
        <taxon>Oryzinae</taxon>
        <taxon>Oryza</taxon>
    </lineage>
</organism>
<dbReference type="InterPro" id="IPR000823">
    <property type="entry name" value="Peroxidase_pln"/>
</dbReference>
<feature type="disulfide bond" evidence="16">
    <location>
        <begin position="73"/>
        <end position="108"/>
    </location>
</feature>
<dbReference type="PANTHER" id="PTHR31517">
    <property type="match status" value="1"/>
</dbReference>
<evidence type="ECO:0000256" key="11">
    <source>
        <dbReference type="ARBA" id="ARBA00023324"/>
    </source>
</evidence>
<comment type="function">
    <text evidence="17">Removal of H(2)O(2), oxidation of toxic reductants, biosynthesis and degradation of lignin, suberization, auxin catabolism, response to environmental stresses such as wounding, pathogen attack and oxidative stress.</text>
</comment>
<dbReference type="InterPro" id="IPR010255">
    <property type="entry name" value="Haem_peroxidase_sf"/>
</dbReference>
<evidence type="ECO:0000256" key="7">
    <source>
        <dbReference type="ARBA" id="ARBA00023002"/>
    </source>
</evidence>
<dbReference type="PRINTS" id="PR00458">
    <property type="entry name" value="PEROXIDASE"/>
</dbReference>
<evidence type="ECO:0000256" key="16">
    <source>
        <dbReference type="PIRSR" id="PIRSR600823-5"/>
    </source>
</evidence>
<feature type="binding site" evidence="14">
    <location>
        <position position="109"/>
    </location>
    <ligand>
        <name>Ca(2+)</name>
        <dbReference type="ChEBI" id="CHEBI:29108"/>
        <label>1</label>
    </ligand>
</feature>
<feature type="binding site" evidence="14">
    <location>
        <position position="277"/>
    </location>
    <ligand>
        <name>Ca(2+)</name>
        <dbReference type="ChEBI" id="CHEBI:29108"/>
        <label>2</label>
    </ligand>
</feature>
<dbReference type="GO" id="GO:0020037">
    <property type="term" value="F:heme binding"/>
    <property type="evidence" value="ECO:0007669"/>
    <property type="project" value="UniProtKB-UniRule"/>
</dbReference>
<comment type="subcellular location">
    <subcellularLocation>
        <location evidence="17">Secreted</location>
    </subcellularLocation>
</comment>